<keyword evidence="3" id="KW-0288">FMN</keyword>
<evidence type="ECO:0000256" key="4">
    <source>
        <dbReference type="ARBA" id="ARBA00023002"/>
    </source>
</evidence>
<evidence type="ECO:0000256" key="2">
    <source>
        <dbReference type="ARBA" id="ARBA00022630"/>
    </source>
</evidence>
<evidence type="ECO:0000313" key="6">
    <source>
        <dbReference type="EMBL" id="SHF12473.1"/>
    </source>
</evidence>
<dbReference type="PANTHER" id="PTHR43408">
    <property type="entry name" value="FMN REDUCTASE (NADPH)"/>
    <property type="match status" value="1"/>
</dbReference>
<keyword evidence="7" id="KW-1185">Reference proteome</keyword>
<dbReference type="STRING" id="1122156.SAMN02745117_01371"/>
<dbReference type="AlphaFoldDB" id="A0A1M4Z332"/>
<dbReference type="Gene3D" id="3.40.50.360">
    <property type="match status" value="1"/>
</dbReference>
<accession>A0A1M4Z332</accession>
<feature type="domain" description="NADPH-dependent FMN reductase-like" evidence="5">
    <location>
        <begin position="14"/>
        <end position="158"/>
    </location>
</feature>
<dbReference type="Proteomes" id="UP000184327">
    <property type="component" value="Unassembled WGS sequence"/>
</dbReference>
<dbReference type="GO" id="GO:0016491">
    <property type="term" value="F:oxidoreductase activity"/>
    <property type="evidence" value="ECO:0007669"/>
    <property type="project" value="UniProtKB-KW"/>
</dbReference>
<dbReference type="InterPro" id="IPR005025">
    <property type="entry name" value="FMN_Rdtase-like_dom"/>
</dbReference>
<keyword evidence="2" id="KW-0285">Flavoprotein</keyword>
<evidence type="ECO:0000259" key="5">
    <source>
        <dbReference type="Pfam" id="PF03358"/>
    </source>
</evidence>
<evidence type="ECO:0000256" key="3">
    <source>
        <dbReference type="ARBA" id="ARBA00022643"/>
    </source>
</evidence>
<dbReference type="InterPro" id="IPR019912">
    <property type="entry name" value="FMN_Rdtase_MsuE-like"/>
</dbReference>
<reference evidence="6 7" key="1">
    <citation type="submission" date="2016-11" db="EMBL/GenBank/DDBJ databases">
        <authorList>
            <person name="Jaros S."/>
            <person name="Januszkiewicz K."/>
            <person name="Wedrychowicz H."/>
        </authorList>
    </citation>
    <scope>NUCLEOTIDE SEQUENCE [LARGE SCALE GENOMIC DNA]</scope>
    <source>
        <strain evidence="6 7">DSM 16112</strain>
    </source>
</reference>
<dbReference type="PANTHER" id="PTHR43408:SF2">
    <property type="entry name" value="FMN REDUCTASE (NADPH)"/>
    <property type="match status" value="1"/>
</dbReference>
<dbReference type="InterPro" id="IPR029039">
    <property type="entry name" value="Flavoprotein-like_sf"/>
</dbReference>
<comment type="similarity">
    <text evidence="1">Belongs to the SsuE family.</text>
</comment>
<proteinExistence type="inferred from homology"/>
<name>A0A1M4Z332_9BURK</name>
<dbReference type="RefSeq" id="WP_073355957.1">
    <property type="nucleotide sequence ID" value="NZ_FQUZ01000013.1"/>
</dbReference>
<gene>
    <name evidence="6" type="ORF">SAMN02745117_01371</name>
</gene>
<evidence type="ECO:0000256" key="1">
    <source>
        <dbReference type="ARBA" id="ARBA00005990"/>
    </source>
</evidence>
<evidence type="ECO:0000313" key="7">
    <source>
        <dbReference type="Proteomes" id="UP000184327"/>
    </source>
</evidence>
<dbReference type="InterPro" id="IPR051814">
    <property type="entry name" value="NAD(P)H-dep_FMN_reductase"/>
</dbReference>
<dbReference type="SUPFAM" id="SSF52218">
    <property type="entry name" value="Flavoproteins"/>
    <property type="match status" value="1"/>
</dbReference>
<sequence length="200" mass="21148">MSQALFPASYPALKTVVLNGSLHKPSRTQVLLDHVGDALARHVALDRQSIELADIATEVGSALYPQQLPARAREAVAAIEAAEFLIVGSPVYRGSVPGLFKHLLDLIGMESLVGKPVLLAATGGSPRHSLVLDHQLRPLFAFFQTLTLPIGVYSVSQDIDNGQIVDAALRERVELAATLAAPALQGLVQRKAGLPPSAAV</sequence>
<dbReference type="EMBL" id="FQUZ01000013">
    <property type="protein sequence ID" value="SHF12473.1"/>
    <property type="molecule type" value="Genomic_DNA"/>
</dbReference>
<dbReference type="Pfam" id="PF03358">
    <property type="entry name" value="FMN_red"/>
    <property type="match status" value="1"/>
</dbReference>
<keyword evidence="4" id="KW-0560">Oxidoreductase</keyword>
<dbReference type="OrthoDB" id="1643408at2"/>
<dbReference type="NCBIfam" id="TIGR03566">
    <property type="entry name" value="FMN_reduc_MsuE"/>
    <property type="match status" value="1"/>
</dbReference>
<organism evidence="6 7">
    <name type="scientific">Lampropedia hyalina DSM 16112</name>
    <dbReference type="NCBI Taxonomy" id="1122156"/>
    <lineage>
        <taxon>Bacteria</taxon>
        <taxon>Pseudomonadati</taxon>
        <taxon>Pseudomonadota</taxon>
        <taxon>Betaproteobacteria</taxon>
        <taxon>Burkholderiales</taxon>
        <taxon>Comamonadaceae</taxon>
        <taxon>Lampropedia</taxon>
    </lineage>
</organism>
<protein>
    <submittedName>
        <fullName evidence="6">FMN reductase</fullName>
    </submittedName>
</protein>